<dbReference type="PANTHER" id="PTHR45398:SF1">
    <property type="entry name" value="ENZYME, PUTATIVE (JCVI)-RELATED"/>
    <property type="match status" value="1"/>
</dbReference>
<evidence type="ECO:0000256" key="3">
    <source>
        <dbReference type="ARBA" id="ARBA00022741"/>
    </source>
</evidence>
<evidence type="ECO:0000313" key="9">
    <source>
        <dbReference type="Proteomes" id="UP001596289"/>
    </source>
</evidence>
<dbReference type="CDD" id="cd05945">
    <property type="entry name" value="DltA"/>
    <property type="match status" value="1"/>
</dbReference>
<dbReference type="InterPro" id="IPR000873">
    <property type="entry name" value="AMP-dep_synth/lig_dom"/>
</dbReference>
<name>A0ABW1RJW1_9LACO</name>
<dbReference type="NCBIfam" id="TIGR01734">
    <property type="entry name" value="D-ala-DACP-lig"/>
    <property type="match status" value="1"/>
</dbReference>
<keyword evidence="2 5" id="KW-0436">Ligase</keyword>
<dbReference type="InterPro" id="IPR045851">
    <property type="entry name" value="AMP-bd_C_sf"/>
</dbReference>
<evidence type="ECO:0000259" key="6">
    <source>
        <dbReference type="Pfam" id="PF00501"/>
    </source>
</evidence>
<dbReference type="SUPFAM" id="SSF56801">
    <property type="entry name" value="Acetyl-CoA synthetase-like"/>
    <property type="match status" value="1"/>
</dbReference>
<evidence type="ECO:0000256" key="1">
    <source>
        <dbReference type="ARBA" id="ARBA00022490"/>
    </source>
</evidence>
<evidence type="ECO:0000259" key="7">
    <source>
        <dbReference type="Pfam" id="PF13193"/>
    </source>
</evidence>
<feature type="binding site" evidence="5">
    <location>
        <begin position="292"/>
        <end position="297"/>
    </location>
    <ligand>
        <name>ATP</name>
        <dbReference type="ChEBI" id="CHEBI:30616"/>
    </ligand>
</feature>
<dbReference type="EC" id="6.2.1.54" evidence="5"/>
<evidence type="ECO:0000256" key="4">
    <source>
        <dbReference type="ARBA" id="ARBA00022840"/>
    </source>
</evidence>
<dbReference type="InterPro" id="IPR010071">
    <property type="entry name" value="AA_adenyl_dom"/>
</dbReference>
<comment type="catalytic activity">
    <reaction evidence="5">
        <text>holo-[D-alanyl-carrier protein] + D-alanine + ATP = D-alanyl-[D-alanyl-carrier protein] + AMP + diphosphate</text>
        <dbReference type="Rhea" id="RHEA:55132"/>
        <dbReference type="Rhea" id="RHEA-COMP:14102"/>
        <dbReference type="Rhea" id="RHEA-COMP:14103"/>
        <dbReference type="ChEBI" id="CHEBI:30616"/>
        <dbReference type="ChEBI" id="CHEBI:33019"/>
        <dbReference type="ChEBI" id="CHEBI:57416"/>
        <dbReference type="ChEBI" id="CHEBI:64479"/>
        <dbReference type="ChEBI" id="CHEBI:138620"/>
        <dbReference type="ChEBI" id="CHEBI:456215"/>
        <dbReference type="EC" id="6.2.1.54"/>
    </reaction>
</comment>
<comment type="subcellular location">
    <subcellularLocation>
        <location evidence="5">Cytoplasm</location>
    </subcellularLocation>
</comment>
<dbReference type="NCBIfam" id="NF003417">
    <property type="entry name" value="PRK04813.1"/>
    <property type="match status" value="1"/>
</dbReference>
<dbReference type="Pfam" id="PF00501">
    <property type="entry name" value="AMP-binding"/>
    <property type="match status" value="1"/>
</dbReference>
<evidence type="ECO:0000313" key="8">
    <source>
        <dbReference type="EMBL" id="MFC6171470.1"/>
    </source>
</evidence>
<dbReference type="InterPro" id="IPR020845">
    <property type="entry name" value="AMP-binding_CS"/>
</dbReference>
<dbReference type="Gene3D" id="3.30.300.30">
    <property type="match status" value="1"/>
</dbReference>
<evidence type="ECO:0000256" key="5">
    <source>
        <dbReference type="HAMAP-Rule" id="MF_00593"/>
    </source>
</evidence>
<dbReference type="Pfam" id="PF13193">
    <property type="entry name" value="AMP-binding_C"/>
    <property type="match status" value="1"/>
</dbReference>
<accession>A0ABW1RJW1</accession>
<dbReference type="RefSeq" id="WP_125553017.1">
    <property type="nucleotide sequence ID" value="NZ_JBHSSL010000111.1"/>
</dbReference>
<keyword evidence="9" id="KW-1185">Reference proteome</keyword>
<feature type="binding site" evidence="5">
    <location>
        <position position="378"/>
    </location>
    <ligand>
        <name>ATP</name>
        <dbReference type="ChEBI" id="CHEBI:30616"/>
    </ligand>
</feature>
<dbReference type="PANTHER" id="PTHR45398">
    <property type="match status" value="1"/>
</dbReference>
<comment type="caution">
    <text evidence="8">The sequence shown here is derived from an EMBL/GenBank/DDBJ whole genome shotgun (WGS) entry which is preliminary data.</text>
</comment>
<keyword evidence="3 5" id="KW-0547">Nucleotide-binding</keyword>
<feature type="domain" description="AMP-binding enzyme C-terminal" evidence="7">
    <location>
        <begin position="415"/>
        <end position="489"/>
    </location>
</feature>
<keyword evidence="1 5" id="KW-0963">Cytoplasm</keyword>
<reference evidence="9" key="1">
    <citation type="journal article" date="2019" name="Int. J. Syst. Evol. Microbiol.">
        <title>The Global Catalogue of Microorganisms (GCM) 10K type strain sequencing project: providing services to taxonomists for standard genome sequencing and annotation.</title>
        <authorList>
            <consortium name="The Broad Institute Genomics Platform"/>
            <consortium name="The Broad Institute Genome Sequencing Center for Infectious Disease"/>
            <person name="Wu L."/>
            <person name="Ma J."/>
        </authorList>
    </citation>
    <scope>NUCLEOTIDE SEQUENCE [LARGE SCALE GENOMIC DNA]</scope>
    <source>
        <strain evidence="9">CCM 8904</strain>
    </source>
</reference>
<dbReference type="NCBIfam" id="TIGR01733">
    <property type="entry name" value="AA-adenyl-dom"/>
    <property type="match status" value="1"/>
</dbReference>
<dbReference type="PROSITE" id="PS00455">
    <property type="entry name" value="AMP_BINDING"/>
    <property type="match status" value="1"/>
</dbReference>
<comment type="similarity">
    <text evidence="5">Belongs to the ATP-dependent AMP-binding enzyme family. DltA subfamily.</text>
</comment>
<evidence type="ECO:0000256" key="2">
    <source>
        <dbReference type="ARBA" id="ARBA00022598"/>
    </source>
</evidence>
<protein>
    <recommendedName>
        <fullName evidence="5">D-alanine--D-alanyl carrier protein ligase</fullName>
        <shortName evidence="5">DCL</shortName>
        <ecNumber evidence="5">6.2.1.54</ecNumber>
    </recommendedName>
    <alternativeName>
        <fullName evidence="5">D-alanine--poly(phosphoribitol) ligase subunit 1</fullName>
    </alternativeName>
    <alternativeName>
        <fullName evidence="5">D-alanine-activating enzyme</fullName>
        <shortName evidence="5">DAE</shortName>
    </alternativeName>
</protein>
<feature type="domain" description="AMP-dependent synthetase/ligase" evidence="6">
    <location>
        <begin position="12"/>
        <end position="356"/>
    </location>
</feature>
<organism evidence="8 9">
    <name type="scientific">Loigolactobacillus jiayinensis</name>
    <dbReference type="NCBI Taxonomy" id="2486016"/>
    <lineage>
        <taxon>Bacteria</taxon>
        <taxon>Bacillati</taxon>
        <taxon>Bacillota</taxon>
        <taxon>Bacilli</taxon>
        <taxon>Lactobacillales</taxon>
        <taxon>Lactobacillaceae</taxon>
        <taxon>Loigolactobacillus</taxon>
    </lineage>
</organism>
<gene>
    <name evidence="5 8" type="primary">dltA</name>
    <name evidence="8" type="ORF">ACFQGP_13000</name>
</gene>
<feature type="binding site" evidence="5">
    <location>
        <position position="489"/>
    </location>
    <ligand>
        <name>D-alanine</name>
        <dbReference type="ChEBI" id="CHEBI:57416"/>
    </ligand>
</feature>
<feature type="binding site" evidence="5">
    <location>
        <begin position="152"/>
        <end position="153"/>
    </location>
    <ligand>
        <name>ATP</name>
        <dbReference type="ChEBI" id="CHEBI:30616"/>
    </ligand>
</feature>
<feature type="binding site" evidence="5">
    <location>
        <position position="197"/>
    </location>
    <ligand>
        <name>D-alanine</name>
        <dbReference type="ChEBI" id="CHEBI:57416"/>
    </ligand>
</feature>
<dbReference type="InterPro" id="IPR025110">
    <property type="entry name" value="AMP-bd_C"/>
</dbReference>
<comment type="pathway">
    <text evidence="5">Cell wall biogenesis; lipoteichoic acid biosynthesis.</text>
</comment>
<feature type="binding site" evidence="5">
    <location>
        <begin position="390"/>
        <end position="393"/>
    </location>
    <ligand>
        <name>ATP</name>
        <dbReference type="ChEBI" id="CHEBI:30616"/>
    </ligand>
</feature>
<dbReference type="InterPro" id="IPR010072">
    <property type="entry name" value="DltA"/>
</dbReference>
<dbReference type="GO" id="GO:0016874">
    <property type="term" value="F:ligase activity"/>
    <property type="evidence" value="ECO:0007669"/>
    <property type="project" value="UniProtKB-KW"/>
</dbReference>
<dbReference type="EMBL" id="JBHSSL010000111">
    <property type="protein sequence ID" value="MFC6171470.1"/>
    <property type="molecule type" value="Genomic_DNA"/>
</dbReference>
<proteinExistence type="inferred from homology"/>
<comment type="function">
    <text evidence="5">Catalyzes the first step in the D-alanylation of lipoteichoic acid (LTA), the activation of D-alanine and its transfer onto the D-alanyl carrier protein (Dcp) DltC. In an ATP-dependent two-step reaction, forms a high energy D-alanyl-AMP intermediate, followed by transfer of the D-alanyl residue as a thiol ester to the phosphopantheinyl prosthetic group of the Dcp. D-alanylation of LTA plays an important role in modulating the properties of the cell wall in Gram-positive bacteria, influencing the net charge of the cell wall.</text>
</comment>
<sequence>MTADIIKAIDAIATKTPNAVAYNYLGQTNTYAELKQASDAVANYIDGLNLAAGSPIMVYGDQTFAMIAVFLGSVKSGHAYIPVDQHSPNDRLTMIQKIAQPQLVIAVKPLPIALPAVDILDATQLQIIFHQAGNYQLTHAVQGNDNFYIIFTSGTTGQPKGVQISHQNLISFVDWMVTDFDLPQQPISLDQAPYSFDLSVMDLYPTLVMGGELQVLPKEVTDNFKILFATLPSLSLNVWVSTPSLVDICLLEPSFKQENYPALTHFIFCGEELTHQTVAELMGRFPAAQIFNTYGPTETTVAVTAIKITAAILNGYQHLPIGYTKADTTIQLDQVNAENQMGELIISGPSVSKGYLNSPEKTAKAFSTTNQQSYRSGDLAIIDANGLIFYKGRTDFQIKLNGYRIELEEVNHYLNQQVLIKQAVAVPKYNRQHKVTALLAYVVLQVDDGRSAFTVTKDLKQQLQQVMMAYMIPQRFVYRDSLPLTVNGKIDIKALIKEANAND</sequence>
<feature type="binding site" evidence="5">
    <location>
        <position position="301"/>
    </location>
    <ligand>
        <name>D-alanine</name>
        <dbReference type="ChEBI" id="CHEBI:57416"/>
    </ligand>
</feature>
<dbReference type="Gene3D" id="3.40.50.12780">
    <property type="entry name" value="N-terminal domain of ligase-like"/>
    <property type="match status" value="1"/>
</dbReference>
<dbReference type="HAMAP" id="MF_00593">
    <property type="entry name" value="DltA"/>
    <property type="match status" value="1"/>
</dbReference>
<feature type="binding site" evidence="5">
    <location>
        <position position="489"/>
    </location>
    <ligand>
        <name>ATP</name>
        <dbReference type="ChEBI" id="CHEBI:30616"/>
    </ligand>
</feature>
<dbReference type="InterPro" id="IPR044507">
    <property type="entry name" value="DltA-like"/>
</dbReference>
<dbReference type="InterPro" id="IPR042099">
    <property type="entry name" value="ANL_N_sf"/>
</dbReference>
<keyword evidence="4 5" id="KW-0067">ATP-binding</keyword>
<dbReference type="Proteomes" id="UP001596289">
    <property type="component" value="Unassembled WGS sequence"/>
</dbReference>